<feature type="domain" description="Core-binding (CB)" evidence="7">
    <location>
        <begin position="60"/>
        <end position="147"/>
    </location>
</feature>
<proteinExistence type="inferred from homology"/>
<evidence type="ECO:0000313" key="8">
    <source>
        <dbReference type="EMBL" id="MDF0480235.1"/>
    </source>
</evidence>
<evidence type="ECO:0000256" key="3">
    <source>
        <dbReference type="ARBA" id="ARBA00023125"/>
    </source>
</evidence>
<keyword evidence="2" id="KW-0229">DNA integration</keyword>
<dbReference type="Proteomes" id="UP001147148">
    <property type="component" value="Unassembled WGS sequence"/>
</dbReference>
<protein>
    <submittedName>
        <fullName evidence="8">Site-specific integrase</fullName>
    </submittedName>
</protein>
<dbReference type="Pfam" id="PF13102">
    <property type="entry name" value="Phage_int_SAM_5"/>
    <property type="match status" value="1"/>
</dbReference>
<keyword evidence="3 5" id="KW-0238">DNA-binding</keyword>
<dbReference type="InterPro" id="IPR011010">
    <property type="entry name" value="DNA_brk_join_enz"/>
</dbReference>
<dbReference type="InterPro" id="IPR050808">
    <property type="entry name" value="Phage_Integrase"/>
</dbReference>
<reference evidence="8" key="1">
    <citation type="submission" date="2022-10" db="EMBL/GenBank/DDBJ databases">
        <title>Vagococcus sp. isolated from poultry meat.</title>
        <authorList>
            <person name="Johansson P."/>
            <person name="Bjorkroth J."/>
        </authorList>
    </citation>
    <scope>NUCLEOTIDE SEQUENCE</scope>
    <source>
        <strain evidence="8">PNs007</strain>
    </source>
</reference>
<keyword evidence="4" id="KW-0233">DNA recombination</keyword>
<dbReference type="PROSITE" id="PS51898">
    <property type="entry name" value="TYR_RECOMBINASE"/>
    <property type="match status" value="1"/>
</dbReference>
<gene>
    <name evidence="8" type="ORF">OL233_08060</name>
</gene>
<dbReference type="PANTHER" id="PTHR30629">
    <property type="entry name" value="PROPHAGE INTEGRASE"/>
    <property type="match status" value="1"/>
</dbReference>
<dbReference type="InterPro" id="IPR010998">
    <property type="entry name" value="Integrase_recombinase_N"/>
</dbReference>
<evidence type="ECO:0000256" key="2">
    <source>
        <dbReference type="ARBA" id="ARBA00022908"/>
    </source>
</evidence>
<dbReference type="RefSeq" id="WP_275471821.1">
    <property type="nucleotide sequence ID" value="NZ_JAPDSH010000006.1"/>
</dbReference>
<comment type="similarity">
    <text evidence="1">Belongs to the 'phage' integrase family.</text>
</comment>
<keyword evidence="9" id="KW-1185">Reference proteome</keyword>
<sequence>MASYKKLETGWQYRISYYDVFGKRIQKAGNGYPTKKEAQIAATNLENKLYLNKNIDATKIVFSDFFMSWYKLYKEPFIALKTKENYLLTAKIVSSYFGKLEIQSITEEFYQKFINDYTYSNEKKKQLSKETVSKVNHHIKSCFKKAIKNGYITTNPADEVVIGGYVKNKHEMTNYLNEKDLTTLQKELIKSLNPKNVSSYILLLSTATGPRYSEVIGLTWNDIDFKNHTITINKSWDNTHSFSFGPTKNKASNRTITVDETTLSYIKQLKIRQKEKKLNFNNLVFSVNGSNPPSNNALNTSLTRALKRCQITNRITHHGLRHSHVSLLLYKGINIKYISRRVGHSDVSTTLNKYSHVIDEMTQLESSKINKIFNAMYT</sequence>
<evidence type="ECO:0000256" key="4">
    <source>
        <dbReference type="ARBA" id="ARBA00023172"/>
    </source>
</evidence>
<dbReference type="InterPro" id="IPR002104">
    <property type="entry name" value="Integrase_catalytic"/>
</dbReference>
<name>A0ABT5X2N1_9ENTE</name>
<evidence type="ECO:0000256" key="1">
    <source>
        <dbReference type="ARBA" id="ARBA00008857"/>
    </source>
</evidence>
<dbReference type="Gene3D" id="1.10.443.10">
    <property type="entry name" value="Intergrase catalytic core"/>
    <property type="match status" value="1"/>
</dbReference>
<evidence type="ECO:0000259" key="7">
    <source>
        <dbReference type="PROSITE" id="PS51900"/>
    </source>
</evidence>
<dbReference type="SUPFAM" id="SSF56349">
    <property type="entry name" value="DNA breaking-rejoining enzymes"/>
    <property type="match status" value="1"/>
</dbReference>
<dbReference type="CDD" id="cd01189">
    <property type="entry name" value="INT_ICEBs1_C_like"/>
    <property type="match status" value="1"/>
</dbReference>
<dbReference type="PANTHER" id="PTHR30629:SF2">
    <property type="entry name" value="PROPHAGE INTEGRASE INTS-RELATED"/>
    <property type="match status" value="1"/>
</dbReference>
<feature type="domain" description="Tyr recombinase" evidence="6">
    <location>
        <begin position="171"/>
        <end position="368"/>
    </location>
</feature>
<dbReference type="Pfam" id="PF14657">
    <property type="entry name" value="Arm-DNA-bind_4"/>
    <property type="match status" value="1"/>
</dbReference>
<dbReference type="InterPro" id="IPR028259">
    <property type="entry name" value="AP2-like_int_N"/>
</dbReference>
<accession>A0ABT5X2N1</accession>
<evidence type="ECO:0000259" key="6">
    <source>
        <dbReference type="PROSITE" id="PS51898"/>
    </source>
</evidence>
<dbReference type="EMBL" id="JAPDSH010000006">
    <property type="protein sequence ID" value="MDF0480235.1"/>
    <property type="molecule type" value="Genomic_DNA"/>
</dbReference>
<dbReference type="PROSITE" id="PS51900">
    <property type="entry name" value="CB"/>
    <property type="match status" value="1"/>
</dbReference>
<organism evidence="8 9">
    <name type="scientific">Vagococcus proximus</name>
    <dbReference type="NCBI Taxonomy" id="2991417"/>
    <lineage>
        <taxon>Bacteria</taxon>
        <taxon>Bacillati</taxon>
        <taxon>Bacillota</taxon>
        <taxon>Bacilli</taxon>
        <taxon>Lactobacillales</taxon>
        <taxon>Enterococcaceae</taxon>
        <taxon>Vagococcus</taxon>
    </lineage>
</organism>
<dbReference type="Pfam" id="PF00589">
    <property type="entry name" value="Phage_integrase"/>
    <property type="match status" value="1"/>
</dbReference>
<dbReference type="InterPro" id="IPR044068">
    <property type="entry name" value="CB"/>
</dbReference>
<evidence type="ECO:0000313" key="9">
    <source>
        <dbReference type="Proteomes" id="UP001147148"/>
    </source>
</evidence>
<evidence type="ECO:0000256" key="5">
    <source>
        <dbReference type="PROSITE-ProRule" id="PRU01248"/>
    </source>
</evidence>
<dbReference type="InterPro" id="IPR013762">
    <property type="entry name" value="Integrase-like_cat_sf"/>
</dbReference>
<dbReference type="Gene3D" id="1.10.150.130">
    <property type="match status" value="1"/>
</dbReference>
<dbReference type="InterPro" id="IPR025269">
    <property type="entry name" value="SAM-like_dom"/>
</dbReference>
<comment type="caution">
    <text evidence="8">The sequence shown here is derived from an EMBL/GenBank/DDBJ whole genome shotgun (WGS) entry which is preliminary data.</text>
</comment>